<evidence type="ECO:0000313" key="3">
    <source>
        <dbReference type="EMBL" id="AUX32563.1"/>
    </source>
</evidence>
<sequence length="201" mass="20912">MEATLSAAHSRVAPMASTQALIWLSVGSGAGCSFVPAFSMPWRHWSQENSTQASTRASASAEPTHAGHAAAASHRAVSICRQASMPTASVPQLCVARVTAPRPSNPAAAHVAELRLAAERTASADEPTRRSYHAGAGGVEFSADHRLAVLPARPLRRRRPHAGARPWCNRAGAAVVPGRARAGAALSRIGRRAPATSPASR</sequence>
<name>A0A4P2QSK7_SORCE</name>
<dbReference type="EMBL" id="CP012672">
    <property type="protein sequence ID" value="AUX32563.1"/>
    <property type="molecule type" value="Genomic_DNA"/>
</dbReference>
<evidence type="ECO:0000313" key="4">
    <source>
        <dbReference type="Proteomes" id="UP000295497"/>
    </source>
</evidence>
<feature type="region of interest" description="Disordered" evidence="1">
    <location>
        <begin position="182"/>
        <end position="201"/>
    </location>
</feature>
<dbReference type="Proteomes" id="UP000295497">
    <property type="component" value="Chromosome"/>
</dbReference>
<feature type="compositionally biased region" description="Low complexity" evidence="1">
    <location>
        <begin position="50"/>
        <end position="69"/>
    </location>
</feature>
<protein>
    <submittedName>
        <fullName evidence="3">Uncharacterized protein</fullName>
    </submittedName>
</protein>
<keyword evidence="2" id="KW-0472">Membrane</keyword>
<dbReference type="AlphaFoldDB" id="A0A4P2QSK7"/>
<reference evidence="3 4" key="1">
    <citation type="submission" date="2015-09" db="EMBL/GenBank/DDBJ databases">
        <title>Sorangium comparison.</title>
        <authorList>
            <person name="Zaburannyi N."/>
            <person name="Bunk B."/>
            <person name="Overmann J."/>
            <person name="Mueller R."/>
        </authorList>
    </citation>
    <scope>NUCLEOTIDE SEQUENCE [LARGE SCALE GENOMIC DNA]</scope>
    <source>
        <strain evidence="3 4">So ce836</strain>
    </source>
</reference>
<feature type="transmembrane region" description="Helical" evidence="2">
    <location>
        <begin position="20"/>
        <end position="38"/>
    </location>
</feature>
<evidence type="ECO:0000256" key="2">
    <source>
        <dbReference type="SAM" id="Phobius"/>
    </source>
</evidence>
<gene>
    <name evidence="3" type="ORF">SOCE836_047060</name>
</gene>
<keyword evidence="2" id="KW-1133">Transmembrane helix</keyword>
<organism evidence="3 4">
    <name type="scientific">Sorangium cellulosum</name>
    <name type="common">Polyangium cellulosum</name>
    <dbReference type="NCBI Taxonomy" id="56"/>
    <lineage>
        <taxon>Bacteria</taxon>
        <taxon>Pseudomonadati</taxon>
        <taxon>Myxococcota</taxon>
        <taxon>Polyangia</taxon>
        <taxon>Polyangiales</taxon>
        <taxon>Polyangiaceae</taxon>
        <taxon>Sorangium</taxon>
    </lineage>
</organism>
<evidence type="ECO:0000256" key="1">
    <source>
        <dbReference type="SAM" id="MobiDB-lite"/>
    </source>
</evidence>
<accession>A0A4P2QSK7</accession>
<keyword evidence="2" id="KW-0812">Transmembrane</keyword>
<feature type="region of interest" description="Disordered" evidence="1">
    <location>
        <begin position="49"/>
        <end position="69"/>
    </location>
</feature>
<proteinExistence type="predicted"/>